<dbReference type="PANTHER" id="PTHR35137:SF1">
    <property type="entry name" value="CHROMOPHORE LYASE CRL, CHLOROPLASTIC"/>
    <property type="match status" value="1"/>
</dbReference>
<sequence length="225" mass="25642">MCTPTSRVLFSILMGAFLSASALAVPETDAPATPQTDRELTRLAEWMTGYFNSAEQAAADSAYYDIRLRMVPIWRDRLDGYWLYVEQAVVRMEHRPYRQRVYHVTRASEDTFESAVYELPNPLRFVGAWRQPGLFASLTPDSLEIRTGCSIILRKTDKHTYEGSTQDQECLSSLRGASYATSEVIIRKDQLMSWDRGFDEEGNQVWGATKGGYAFKRLSKGSRLR</sequence>
<feature type="chain" id="PRO_5047106027" evidence="3">
    <location>
        <begin position="25"/>
        <end position="225"/>
    </location>
</feature>
<name>A0ABV6YM81_UNCEI</name>
<dbReference type="Proteomes" id="UP001593833">
    <property type="component" value="Unassembled WGS sequence"/>
</dbReference>
<dbReference type="Gene3D" id="2.40.128.590">
    <property type="entry name" value="CpcT/CpeT domain"/>
    <property type="match status" value="1"/>
</dbReference>
<evidence type="ECO:0000313" key="5">
    <source>
        <dbReference type="Proteomes" id="UP001593833"/>
    </source>
</evidence>
<dbReference type="PANTHER" id="PTHR35137">
    <property type="entry name" value="CHROMOPHORE LYASE CRL, CHLOROPLASTIC"/>
    <property type="match status" value="1"/>
</dbReference>
<gene>
    <name evidence="4" type="ORF">ACFL6M_06790</name>
</gene>
<comment type="similarity">
    <text evidence="1">Belongs to the CpcT/CpeT biliprotein lyase family.</text>
</comment>
<organism evidence="4 5">
    <name type="scientific">Eiseniibacteriota bacterium</name>
    <dbReference type="NCBI Taxonomy" id="2212470"/>
    <lineage>
        <taxon>Bacteria</taxon>
        <taxon>Candidatus Eiseniibacteriota</taxon>
    </lineage>
</organism>
<keyword evidence="2 4" id="KW-0456">Lyase</keyword>
<proteinExistence type="inferred from homology"/>
<dbReference type="CDD" id="cd16338">
    <property type="entry name" value="CpcT"/>
    <property type="match status" value="1"/>
</dbReference>
<reference evidence="4 5" key="1">
    <citation type="submission" date="2024-09" db="EMBL/GenBank/DDBJ databases">
        <authorList>
            <person name="D'Angelo T."/>
        </authorList>
    </citation>
    <scope>NUCLEOTIDE SEQUENCE [LARGE SCALE GENOMIC DNA]</scope>
    <source>
        <strain evidence="4">SAG AM-320-E07</strain>
    </source>
</reference>
<dbReference type="Pfam" id="PF06206">
    <property type="entry name" value="CpeT"/>
    <property type="match status" value="1"/>
</dbReference>
<comment type="caution">
    <text evidence="4">The sequence shown here is derived from an EMBL/GenBank/DDBJ whole genome shotgun (WGS) entry which is preliminary data.</text>
</comment>
<dbReference type="EMBL" id="JBHPKH010000116">
    <property type="protein sequence ID" value="MFC1573289.1"/>
    <property type="molecule type" value="Genomic_DNA"/>
</dbReference>
<keyword evidence="5" id="KW-1185">Reference proteome</keyword>
<feature type="signal peptide" evidence="3">
    <location>
        <begin position="1"/>
        <end position="24"/>
    </location>
</feature>
<dbReference type="HAMAP" id="MF_01460">
    <property type="entry name" value="Chrphore_lyase_CpxT"/>
    <property type="match status" value="1"/>
</dbReference>
<evidence type="ECO:0000256" key="2">
    <source>
        <dbReference type="ARBA" id="ARBA00023239"/>
    </source>
</evidence>
<evidence type="ECO:0000256" key="3">
    <source>
        <dbReference type="SAM" id="SignalP"/>
    </source>
</evidence>
<dbReference type="InterPro" id="IPR038672">
    <property type="entry name" value="CpcT/CpeT_sf"/>
</dbReference>
<protein>
    <submittedName>
        <fullName evidence="4">Chromophore lyase CpcT/CpeT</fullName>
    </submittedName>
</protein>
<evidence type="ECO:0000256" key="1">
    <source>
        <dbReference type="ARBA" id="ARBA00008206"/>
    </source>
</evidence>
<keyword evidence="3" id="KW-0732">Signal</keyword>
<evidence type="ECO:0000313" key="4">
    <source>
        <dbReference type="EMBL" id="MFC1573289.1"/>
    </source>
</evidence>
<dbReference type="InterPro" id="IPR010404">
    <property type="entry name" value="CpcT/CpeT"/>
</dbReference>
<dbReference type="GO" id="GO:0016829">
    <property type="term" value="F:lyase activity"/>
    <property type="evidence" value="ECO:0007669"/>
    <property type="project" value="UniProtKB-KW"/>
</dbReference>
<accession>A0ABV6YM81</accession>